<dbReference type="InterPro" id="IPR048366">
    <property type="entry name" value="TNP-like_GBD"/>
</dbReference>
<protein>
    <recommendedName>
        <fullName evidence="1">Transposable element P transposase-like GTP-binding insertion domain-containing protein</fullName>
    </recommendedName>
</protein>
<accession>A0AAU9URV3</accession>
<dbReference type="AlphaFoldDB" id="A0AAU9URV3"/>
<dbReference type="Pfam" id="PF21788">
    <property type="entry name" value="TNP-like_GBD"/>
    <property type="match status" value="1"/>
</dbReference>
<name>A0AAU9URV3_EUPED</name>
<reference evidence="2" key="1">
    <citation type="submission" date="2022-03" db="EMBL/GenBank/DDBJ databases">
        <authorList>
            <person name="Tunstrom K."/>
        </authorList>
    </citation>
    <scope>NUCLEOTIDE SEQUENCE</scope>
</reference>
<evidence type="ECO:0000313" key="3">
    <source>
        <dbReference type="Proteomes" id="UP001153954"/>
    </source>
</evidence>
<dbReference type="EMBL" id="CAKOGL010000023">
    <property type="protein sequence ID" value="CAH2100605.1"/>
    <property type="molecule type" value="Genomic_DNA"/>
</dbReference>
<sequence length="132" mass="15670">MWNPKKVFCMMTKIFICRILKKLELWQEKTGIYLANRLSKKHLEFRNSIMNVKLATQLLNSSVSKAMDFCRKATEKFIMLMNDVFDIFNSRNLKAYGCKHPTSIINQHLFQKQSSNVCCIRRSKTTYFEFKP</sequence>
<evidence type="ECO:0000259" key="1">
    <source>
        <dbReference type="Pfam" id="PF21788"/>
    </source>
</evidence>
<proteinExistence type="predicted"/>
<organism evidence="2 3">
    <name type="scientific">Euphydryas editha</name>
    <name type="common">Edith's checkerspot</name>
    <dbReference type="NCBI Taxonomy" id="104508"/>
    <lineage>
        <taxon>Eukaryota</taxon>
        <taxon>Metazoa</taxon>
        <taxon>Ecdysozoa</taxon>
        <taxon>Arthropoda</taxon>
        <taxon>Hexapoda</taxon>
        <taxon>Insecta</taxon>
        <taxon>Pterygota</taxon>
        <taxon>Neoptera</taxon>
        <taxon>Endopterygota</taxon>
        <taxon>Lepidoptera</taxon>
        <taxon>Glossata</taxon>
        <taxon>Ditrysia</taxon>
        <taxon>Papilionoidea</taxon>
        <taxon>Nymphalidae</taxon>
        <taxon>Nymphalinae</taxon>
        <taxon>Euphydryas</taxon>
    </lineage>
</organism>
<feature type="domain" description="Transposable element P transposase-like GTP-binding insertion" evidence="1">
    <location>
        <begin position="17"/>
        <end position="101"/>
    </location>
</feature>
<evidence type="ECO:0000313" key="2">
    <source>
        <dbReference type="EMBL" id="CAH2100605.1"/>
    </source>
</evidence>
<dbReference type="Proteomes" id="UP001153954">
    <property type="component" value="Unassembled WGS sequence"/>
</dbReference>
<gene>
    <name evidence="2" type="ORF">EEDITHA_LOCUS15449</name>
</gene>
<comment type="caution">
    <text evidence="2">The sequence shown here is derived from an EMBL/GenBank/DDBJ whole genome shotgun (WGS) entry which is preliminary data.</text>
</comment>
<keyword evidence="3" id="KW-1185">Reference proteome</keyword>